<dbReference type="RefSeq" id="WP_171150283.1">
    <property type="nucleotide sequence ID" value="NZ_CP053189.1"/>
</dbReference>
<protein>
    <submittedName>
        <fullName evidence="5">Helix-turn-helix domain-containing protein</fullName>
    </submittedName>
</protein>
<reference evidence="5 6" key="1">
    <citation type="submission" date="2020-05" db="EMBL/GenBank/DDBJ databases">
        <authorList>
            <person name="Li K."/>
        </authorList>
    </citation>
    <scope>NUCLEOTIDE SEQUENCE [LARGE SCALE GENOMIC DNA]</scope>
    <source>
        <strain evidence="6">jing01</strain>
    </source>
</reference>
<dbReference type="InterPro" id="IPR018060">
    <property type="entry name" value="HTH_AraC"/>
</dbReference>
<organism evidence="5 6">
    <name type="scientific">Streptomyces argyrophylli</name>
    <dbReference type="NCBI Taxonomy" id="2726118"/>
    <lineage>
        <taxon>Bacteria</taxon>
        <taxon>Bacillati</taxon>
        <taxon>Actinomycetota</taxon>
        <taxon>Actinomycetes</taxon>
        <taxon>Kitasatosporales</taxon>
        <taxon>Streptomycetaceae</taxon>
        <taxon>Streptomyces</taxon>
    </lineage>
</organism>
<keyword evidence="2" id="KW-0238">DNA-binding</keyword>
<dbReference type="InterPro" id="IPR020449">
    <property type="entry name" value="Tscrpt_reg_AraC-type_HTH"/>
</dbReference>
<dbReference type="PROSITE" id="PS01124">
    <property type="entry name" value="HTH_ARAC_FAMILY_2"/>
    <property type="match status" value="1"/>
</dbReference>
<dbReference type="Pfam" id="PF14525">
    <property type="entry name" value="AraC_binding_2"/>
    <property type="match status" value="1"/>
</dbReference>
<feature type="domain" description="HTH araC/xylS-type" evidence="4">
    <location>
        <begin position="225"/>
        <end position="326"/>
    </location>
</feature>
<evidence type="ECO:0000259" key="4">
    <source>
        <dbReference type="PROSITE" id="PS01124"/>
    </source>
</evidence>
<dbReference type="AlphaFoldDB" id="A0A6M4PFF2"/>
<dbReference type="PANTHER" id="PTHR46796">
    <property type="entry name" value="HTH-TYPE TRANSCRIPTIONAL ACTIVATOR RHAS-RELATED"/>
    <property type="match status" value="1"/>
</dbReference>
<dbReference type="SUPFAM" id="SSF46689">
    <property type="entry name" value="Homeodomain-like"/>
    <property type="match status" value="1"/>
</dbReference>
<dbReference type="InterPro" id="IPR009057">
    <property type="entry name" value="Homeodomain-like_sf"/>
</dbReference>
<evidence type="ECO:0000313" key="6">
    <source>
        <dbReference type="Proteomes" id="UP000502641"/>
    </source>
</evidence>
<dbReference type="Gene3D" id="1.10.10.60">
    <property type="entry name" value="Homeodomain-like"/>
    <property type="match status" value="1"/>
</dbReference>
<dbReference type="GO" id="GO:0003700">
    <property type="term" value="F:DNA-binding transcription factor activity"/>
    <property type="evidence" value="ECO:0007669"/>
    <property type="project" value="InterPro"/>
</dbReference>
<name>A0A6M4PFF2_9ACTN</name>
<dbReference type="KEGG" id="sarg:HKX69_01615"/>
<dbReference type="Pfam" id="PF12833">
    <property type="entry name" value="HTH_18"/>
    <property type="match status" value="1"/>
</dbReference>
<accession>A0A6M4PFF2</accession>
<dbReference type="EMBL" id="CP053189">
    <property type="protein sequence ID" value="QJS08386.1"/>
    <property type="molecule type" value="Genomic_DNA"/>
</dbReference>
<evidence type="ECO:0000256" key="1">
    <source>
        <dbReference type="ARBA" id="ARBA00023015"/>
    </source>
</evidence>
<evidence type="ECO:0000256" key="2">
    <source>
        <dbReference type="ARBA" id="ARBA00023125"/>
    </source>
</evidence>
<dbReference type="InterPro" id="IPR035418">
    <property type="entry name" value="AraC-bd_2"/>
</dbReference>
<dbReference type="PRINTS" id="PR00032">
    <property type="entry name" value="HTHARAC"/>
</dbReference>
<keyword evidence="3" id="KW-0804">Transcription</keyword>
<evidence type="ECO:0000313" key="5">
    <source>
        <dbReference type="EMBL" id="QJS08386.1"/>
    </source>
</evidence>
<dbReference type="PANTHER" id="PTHR46796:SF6">
    <property type="entry name" value="ARAC SUBFAMILY"/>
    <property type="match status" value="1"/>
</dbReference>
<dbReference type="SMART" id="SM00342">
    <property type="entry name" value="HTH_ARAC"/>
    <property type="match status" value="1"/>
</dbReference>
<keyword evidence="6" id="KW-1185">Reference proteome</keyword>
<keyword evidence="1" id="KW-0805">Transcription regulation</keyword>
<gene>
    <name evidence="5" type="ORF">HKX69_01615</name>
</gene>
<dbReference type="GO" id="GO:0043565">
    <property type="term" value="F:sequence-specific DNA binding"/>
    <property type="evidence" value="ECO:0007669"/>
    <property type="project" value="InterPro"/>
</dbReference>
<dbReference type="Proteomes" id="UP000502641">
    <property type="component" value="Chromosome"/>
</dbReference>
<dbReference type="InterPro" id="IPR050204">
    <property type="entry name" value="AraC_XylS_family_regulators"/>
</dbReference>
<evidence type="ECO:0000256" key="3">
    <source>
        <dbReference type="ARBA" id="ARBA00023163"/>
    </source>
</evidence>
<proteinExistence type="predicted"/>
<sequence length="354" mass="38759">MSSDPSTPDPGTSGTLYTTKTVPAHRRRAYWREALSQTFGAVDMGVPDEVDRGTIRTAALGAVQTVTVDGDPLRAHRTRRLIAGSDNDDYVVVKLLCGGAARIEQDDREAHVRPGQLFVYDMARPVRLTLPERFRTKSLVLPREVLGLSEPDLRQITAAPLGSESAVGGLLTPLLSRLVDSAASYPQRTGELIARNVVDLVQTLAEERLGRGAEDSASGARTSLVRIRAYIDRHLAHPELSPDSIARAHHISVRYLHKLFELEDITVSRWIQQRRLEHCRRDLARRDAAHLTVAAVAHRWGFTSASHFSRVFRAAYGTSPAAWRDSALRPRAASLRGGAPVHPASLPVAPAVPA</sequence>